<organism evidence="1 2">
    <name type="scientific">Streptomyces swartbergensis</name>
    <dbReference type="NCBI Taxonomy" id="487165"/>
    <lineage>
        <taxon>Bacteria</taxon>
        <taxon>Bacillati</taxon>
        <taxon>Actinomycetota</taxon>
        <taxon>Actinomycetes</taxon>
        <taxon>Kitasatosporales</taxon>
        <taxon>Streptomycetaceae</taxon>
        <taxon>Streptomyces</taxon>
    </lineage>
</organism>
<gene>
    <name evidence="1" type="ORF">CA983_12900</name>
</gene>
<dbReference type="EMBL" id="NGFN01000061">
    <property type="protein sequence ID" value="OUD02844.1"/>
    <property type="molecule type" value="Genomic_DNA"/>
</dbReference>
<sequence>MADEPEKSLSVYRLLPSMSEYQTLHLNNFDARQLMRWQRTGTDEDRPARLRAEWLGERRWHKSEYPTGYPGAPVLSRRLVETFGDELSAAGSLVPVEIAGAKNDEYFLYVVEQVVDCLDLRRSSKPKRMDGEVKKPVFRVEALPTQLPAFRLPQFPGAVHWNGWAADRLVDLTGDEIEQRLLWSQDPTAKPHNDPWGI</sequence>
<name>A0A243S5I9_9ACTN</name>
<reference evidence="1 2" key="1">
    <citation type="submission" date="2017-05" db="EMBL/GenBank/DDBJ databases">
        <title>Biotechnological potential of actinobacteria isolated from South African environments.</title>
        <authorList>
            <person name="Le Roes-Hill M."/>
            <person name="Prins A."/>
            <person name="Durrell K.A."/>
        </authorList>
    </citation>
    <scope>NUCLEOTIDE SEQUENCE [LARGE SCALE GENOMIC DNA]</scope>
    <source>
        <strain evidence="1 2">HMC13</strain>
    </source>
</reference>
<keyword evidence="2" id="KW-1185">Reference proteome</keyword>
<dbReference type="Proteomes" id="UP000195105">
    <property type="component" value="Unassembled WGS sequence"/>
</dbReference>
<dbReference type="AlphaFoldDB" id="A0A243S5I9"/>
<protein>
    <submittedName>
        <fullName evidence="1">Uncharacterized protein</fullName>
    </submittedName>
</protein>
<evidence type="ECO:0000313" key="1">
    <source>
        <dbReference type="EMBL" id="OUD02844.1"/>
    </source>
</evidence>
<evidence type="ECO:0000313" key="2">
    <source>
        <dbReference type="Proteomes" id="UP000195105"/>
    </source>
</evidence>
<accession>A0A243S5I9</accession>
<comment type="caution">
    <text evidence="1">The sequence shown here is derived from an EMBL/GenBank/DDBJ whole genome shotgun (WGS) entry which is preliminary data.</text>
</comment>
<proteinExistence type="predicted"/>